<dbReference type="HOGENOM" id="CLU_086500_3_1_6"/>
<dbReference type="InterPro" id="IPR007263">
    <property type="entry name" value="DCC1-like"/>
</dbReference>
<comment type="caution">
    <text evidence="2">The sequence shown here is derived from an EMBL/GenBank/DDBJ whole genome shotgun (WGS) entry which is preliminary data.</text>
</comment>
<dbReference type="KEGG" id="ftc:DA46_352"/>
<dbReference type="GO" id="GO:0015035">
    <property type="term" value="F:protein-disulfide reductase activity"/>
    <property type="evidence" value="ECO:0007669"/>
    <property type="project" value="InterPro"/>
</dbReference>
<dbReference type="Pfam" id="PF04134">
    <property type="entry name" value="DCC1-like"/>
    <property type="match status" value="1"/>
</dbReference>
<dbReference type="eggNOG" id="COG3011">
    <property type="taxonomic scope" value="Bacteria"/>
</dbReference>
<organism evidence="2">
    <name type="scientific">Francisella tularensis subsp. holarctica</name>
    <dbReference type="NCBI Taxonomy" id="119857"/>
    <lineage>
        <taxon>Bacteria</taxon>
        <taxon>Pseudomonadati</taxon>
        <taxon>Pseudomonadota</taxon>
        <taxon>Gammaproteobacteria</taxon>
        <taxon>Thiotrichales</taxon>
        <taxon>Francisellaceae</taxon>
        <taxon>Francisella</taxon>
    </lineage>
</organism>
<dbReference type="KEGG" id="ftv:CH67_642"/>
<accession>A0A0B3WIS4</accession>
<dbReference type="EMBL" id="JAAGKH010000067">
    <property type="protein sequence ID" value="NDR89480.1"/>
    <property type="molecule type" value="Genomic_DNA"/>
</dbReference>
<dbReference type="OMA" id="MWRAIPL"/>
<protein>
    <submittedName>
        <fullName evidence="2">DUF393 domain-containing protein</fullName>
    </submittedName>
</protein>
<dbReference type="PANTHER" id="PTHR34290">
    <property type="entry name" value="SI:CH73-390P7.2"/>
    <property type="match status" value="1"/>
</dbReference>
<dbReference type="EMBL" id="JAAGJP010000064">
    <property type="protein sequence ID" value="NDS68943.1"/>
    <property type="molecule type" value="Genomic_DNA"/>
</dbReference>
<proteinExistence type="predicted"/>
<evidence type="ECO:0000313" key="2">
    <source>
        <dbReference type="EMBL" id="NDS68943.1"/>
    </source>
</evidence>
<dbReference type="RefSeq" id="WP_003014535.1">
    <property type="nucleotide sequence ID" value="NZ_AP023459.1"/>
</dbReference>
<dbReference type="PANTHER" id="PTHR34290:SF2">
    <property type="entry name" value="OS04G0668800 PROTEIN"/>
    <property type="match status" value="1"/>
</dbReference>
<dbReference type="KEGG" id="ftz:CH68_377"/>
<sequence>MIKVFYDGKCGLCTKEINHYKKIAPKNIFSWIDITEIDQSVIAKENLDVISCLKALHVKDNNDKLHIGIDAFIIIWSQLNRWRKLATIVKLPLIYNFAKIIYSLFAKWRFNRLDHCKIK</sequence>
<reference evidence="2" key="2">
    <citation type="submission" date="2020-02" db="EMBL/GenBank/DDBJ databases">
        <title>Using affinity propagation clustering for identifying bacterial clades and subclades with whole-genome sequences of Francisella tularensis.</title>
        <authorList>
            <person name="Homeier-Bachmann T."/>
            <person name="Abdel-Glil M.Y."/>
            <person name="Hackbart A."/>
            <person name="Hotzel H."/>
            <person name="Tomaso H."/>
        </authorList>
    </citation>
    <scope>NUCLEOTIDE SEQUENCE</scope>
    <source>
        <strain evidence="2">15T0085</strain>
        <strain evidence="1">17T1429</strain>
    </source>
</reference>
<name>A0A0B3WIS4_FRATU</name>
<evidence type="ECO:0000313" key="1">
    <source>
        <dbReference type="EMBL" id="NDR89480.1"/>
    </source>
</evidence>
<dbReference type="InterPro" id="IPR044691">
    <property type="entry name" value="DCC1_Trx"/>
</dbReference>
<dbReference type="AlphaFoldDB" id="A0A0B3WIS4"/>
<reference evidence="2" key="1">
    <citation type="submission" date="2019-08" db="EMBL/GenBank/DDBJ databases">
        <authorList>
            <person name="Busch A."/>
        </authorList>
    </citation>
    <scope>NUCLEOTIDE SEQUENCE</scope>
    <source>
        <strain evidence="2">15T0085</strain>
        <strain evidence="1">17T1429</strain>
    </source>
</reference>
<gene>
    <name evidence="2" type="ORF">FWI86_08065</name>
    <name evidence="1" type="ORF">FWJ04_07735</name>
</gene>